<comment type="PTM">
    <text evidence="9">Sulfation is important for activity and for the binding to a putative membrane receptor.</text>
</comment>
<dbReference type="EMBL" id="JARBHA010000018">
    <property type="protein sequence ID" value="KAJ9674174.1"/>
    <property type="molecule type" value="Genomic_DNA"/>
</dbReference>
<evidence type="ECO:0000256" key="4">
    <source>
        <dbReference type="ARBA" id="ARBA00022525"/>
    </source>
</evidence>
<reference evidence="10 11" key="1">
    <citation type="journal article" date="2023" name="BMC Biotechnol.">
        <title>Vitis rotundifolia cv Carlos genome sequencing.</title>
        <authorList>
            <person name="Huff M."/>
            <person name="Hulse-Kemp A."/>
            <person name="Scheffler B."/>
            <person name="Youngblood R."/>
            <person name="Simpson S."/>
            <person name="Babiker E."/>
            <person name="Staton M."/>
        </authorList>
    </citation>
    <scope>NUCLEOTIDE SEQUENCE [LARGE SCALE GENOMIC DNA]</scope>
    <source>
        <tissue evidence="10">Leaf</tissue>
    </source>
</reference>
<gene>
    <name evidence="10" type="ORF">PVL29_023618</name>
</gene>
<evidence type="ECO:0000256" key="5">
    <source>
        <dbReference type="ARBA" id="ARBA00022641"/>
    </source>
</evidence>
<keyword evidence="5 9" id="KW-0765">Sulfation</keyword>
<comment type="PTM">
    <text evidence="9">PSK-alpha is produced by endopeptidase digestion. PSK-beta is produced from PSK-alpha by exopeptidase digestion.</text>
</comment>
<evidence type="ECO:0000256" key="3">
    <source>
        <dbReference type="ARBA" id="ARBA00022473"/>
    </source>
</evidence>
<feature type="signal peptide" evidence="9">
    <location>
        <begin position="1"/>
        <end position="21"/>
    </location>
</feature>
<comment type="similarity">
    <text evidence="2 9">Belongs to the phytosulfokine family.</text>
</comment>
<name>A0AA38YPM4_VITRO</name>
<keyword evidence="7 9" id="KW-0221">Differentiation</keyword>
<dbReference type="GO" id="GO:0030154">
    <property type="term" value="P:cell differentiation"/>
    <property type="evidence" value="ECO:0007669"/>
    <property type="project" value="UniProtKB-UniRule"/>
</dbReference>
<dbReference type="GO" id="GO:0005576">
    <property type="term" value="C:extracellular region"/>
    <property type="evidence" value="ECO:0007669"/>
    <property type="project" value="UniProtKB-SubCell"/>
</dbReference>
<dbReference type="PANTHER" id="PTHR33285:SF55">
    <property type="entry name" value="PHYTOSULFOKINES 3"/>
    <property type="match status" value="1"/>
</dbReference>
<evidence type="ECO:0000313" key="10">
    <source>
        <dbReference type="EMBL" id="KAJ9674174.1"/>
    </source>
</evidence>
<evidence type="ECO:0000313" key="11">
    <source>
        <dbReference type="Proteomes" id="UP001168098"/>
    </source>
</evidence>
<evidence type="ECO:0000256" key="7">
    <source>
        <dbReference type="ARBA" id="ARBA00022782"/>
    </source>
</evidence>
<dbReference type="GO" id="GO:0008283">
    <property type="term" value="P:cell population proliferation"/>
    <property type="evidence" value="ECO:0007669"/>
    <property type="project" value="UniProtKB-UniRule"/>
</dbReference>
<keyword evidence="6 9" id="KW-0732">Signal</keyword>
<keyword evidence="8 9" id="KW-0339">Growth factor</keyword>
<evidence type="ECO:0000256" key="6">
    <source>
        <dbReference type="ARBA" id="ARBA00022729"/>
    </source>
</evidence>
<keyword evidence="3 9" id="KW-0217">Developmental protein</keyword>
<evidence type="ECO:0000256" key="9">
    <source>
        <dbReference type="RuleBase" id="RU368031"/>
    </source>
</evidence>
<keyword evidence="11" id="KW-1185">Reference proteome</keyword>
<dbReference type="AlphaFoldDB" id="A0AA38YPM4"/>
<proteinExistence type="inferred from homology"/>
<protein>
    <recommendedName>
        <fullName evidence="9">Phytosulfokine</fullName>
    </recommendedName>
    <component>
        <recommendedName>
            <fullName evidence="9">Phytosulfokine-alpha</fullName>
            <shortName evidence="9">PSK-alpha</shortName>
            <shortName evidence="9">Phytosulfokine-a</shortName>
        </recommendedName>
    </component>
    <component>
        <recommendedName>
            <fullName evidence="9">Phytosulfokine-beta</fullName>
            <shortName evidence="9">PSK-beta</shortName>
            <shortName evidence="9">Phytosulfokine-b</shortName>
        </recommendedName>
    </component>
</protein>
<evidence type="ECO:0000256" key="1">
    <source>
        <dbReference type="ARBA" id="ARBA00004613"/>
    </source>
</evidence>
<comment type="subcellular location">
    <subcellularLocation>
        <location evidence="1 9">Secreted</location>
    </subcellularLocation>
</comment>
<evidence type="ECO:0000256" key="2">
    <source>
        <dbReference type="ARBA" id="ARBA00010781"/>
    </source>
</evidence>
<organism evidence="10 11">
    <name type="scientific">Vitis rotundifolia</name>
    <name type="common">Muscadine grape</name>
    <dbReference type="NCBI Taxonomy" id="103349"/>
    <lineage>
        <taxon>Eukaryota</taxon>
        <taxon>Viridiplantae</taxon>
        <taxon>Streptophyta</taxon>
        <taxon>Embryophyta</taxon>
        <taxon>Tracheophyta</taxon>
        <taxon>Spermatophyta</taxon>
        <taxon>Magnoliopsida</taxon>
        <taxon>eudicotyledons</taxon>
        <taxon>Gunneridae</taxon>
        <taxon>Pentapetalae</taxon>
        <taxon>rosids</taxon>
        <taxon>Vitales</taxon>
        <taxon>Vitaceae</taxon>
        <taxon>Viteae</taxon>
        <taxon>Vitis</taxon>
    </lineage>
</organism>
<feature type="chain" id="PRO_5041486270" description="Phytosulfokine" evidence="9">
    <location>
        <begin position="22"/>
        <end position="84"/>
    </location>
</feature>
<dbReference type="GO" id="GO:0008083">
    <property type="term" value="F:growth factor activity"/>
    <property type="evidence" value="ECO:0007669"/>
    <property type="project" value="UniProtKB-UniRule"/>
</dbReference>
<dbReference type="Pfam" id="PF06404">
    <property type="entry name" value="PSK"/>
    <property type="match status" value="1"/>
</dbReference>
<dbReference type="InterPro" id="IPR009438">
    <property type="entry name" value="Phytosulfokine"/>
</dbReference>
<comment type="caution">
    <text evidence="10">The sequence shown here is derived from an EMBL/GenBank/DDBJ whole genome shotgun (WGS) entry which is preliminary data.</text>
</comment>
<evidence type="ECO:0000256" key="8">
    <source>
        <dbReference type="ARBA" id="ARBA00023030"/>
    </source>
</evidence>
<dbReference type="PANTHER" id="PTHR33285">
    <property type="entry name" value="PHYTOSULFOKINES 3"/>
    <property type="match status" value="1"/>
</dbReference>
<keyword evidence="4 9" id="KW-0964">Secreted</keyword>
<dbReference type="Proteomes" id="UP001168098">
    <property type="component" value="Unassembled WGS sequence"/>
</dbReference>
<comment type="function">
    <text evidence="9">Promotes plant cell differentiation, organogenesis and somatic embryogenesis as well as cell proliferation.</text>
</comment>
<accession>A0AA38YPM4</accession>
<sequence>MSNHTSLFAILLLLFFTLSSAARHEPTFVTDSAVKFQYEEVEAEKNMEVVGGSCEGAADKDECLMRRTLAAHTDYIYTQKKQKP</sequence>